<evidence type="ECO:0000313" key="9">
    <source>
        <dbReference type="Proteomes" id="UP000292564"/>
    </source>
</evidence>
<feature type="domain" description="NlpC/P60" evidence="7">
    <location>
        <begin position="304"/>
        <end position="430"/>
    </location>
</feature>
<evidence type="ECO:0000313" key="8">
    <source>
        <dbReference type="EMBL" id="RZU51473.1"/>
    </source>
</evidence>
<dbReference type="InterPro" id="IPR000064">
    <property type="entry name" value="NLP_P60_dom"/>
</dbReference>
<evidence type="ECO:0000256" key="3">
    <source>
        <dbReference type="ARBA" id="ARBA00022801"/>
    </source>
</evidence>
<evidence type="ECO:0000256" key="1">
    <source>
        <dbReference type="ARBA" id="ARBA00007074"/>
    </source>
</evidence>
<feature type="compositionally biased region" description="Pro residues" evidence="6">
    <location>
        <begin position="445"/>
        <end position="459"/>
    </location>
</feature>
<feature type="compositionally biased region" description="Low complexity" evidence="6">
    <location>
        <begin position="486"/>
        <end position="557"/>
    </location>
</feature>
<dbReference type="EMBL" id="SHKY01000001">
    <property type="protein sequence ID" value="RZU51473.1"/>
    <property type="molecule type" value="Genomic_DNA"/>
</dbReference>
<protein>
    <submittedName>
        <fullName evidence="8">NlpC/P60 family protein</fullName>
    </submittedName>
</protein>
<reference evidence="8 9" key="1">
    <citation type="submission" date="2019-02" db="EMBL/GenBank/DDBJ databases">
        <title>Sequencing the genomes of 1000 actinobacteria strains.</title>
        <authorList>
            <person name="Klenk H.-P."/>
        </authorList>
    </citation>
    <scope>NUCLEOTIDE SEQUENCE [LARGE SCALE GENOMIC DNA]</scope>
    <source>
        <strain evidence="8 9">DSM 45162</strain>
    </source>
</reference>
<dbReference type="Pfam" id="PF00877">
    <property type="entry name" value="NLPC_P60"/>
    <property type="match status" value="1"/>
</dbReference>
<dbReference type="SUPFAM" id="SSF54001">
    <property type="entry name" value="Cysteine proteinases"/>
    <property type="match status" value="1"/>
</dbReference>
<keyword evidence="4" id="KW-0788">Thiol protease</keyword>
<dbReference type="AlphaFoldDB" id="A0A4Q7ZM50"/>
<evidence type="ECO:0000259" key="7">
    <source>
        <dbReference type="PROSITE" id="PS51935"/>
    </source>
</evidence>
<dbReference type="PANTHER" id="PTHR47359:SF3">
    <property type="entry name" value="NLP_P60 DOMAIN-CONTAINING PROTEIN-RELATED"/>
    <property type="match status" value="1"/>
</dbReference>
<evidence type="ECO:0000256" key="5">
    <source>
        <dbReference type="SAM" id="Coils"/>
    </source>
</evidence>
<proteinExistence type="inferred from homology"/>
<dbReference type="InterPro" id="IPR051794">
    <property type="entry name" value="PG_Endopeptidase_C40"/>
</dbReference>
<accession>A0A4Q7ZM50</accession>
<gene>
    <name evidence="8" type="ORF">EV385_3302</name>
</gene>
<keyword evidence="2" id="KW-0645">Protease</keyword>
<comment type="similarity">
    <text evidence="1">Belongs to the peptidase C40 family.</text>
</comment>
<dbReference type="PROSITE" id="PS51935">
    <property type="entry name" value="NLPC_P60"/>
    <property type="match status" value="1"/>
</dbReference>
<dbReference type="InterPro" id="IPR038765">
    <property type="entry name" value="Papain-like_cys_pep_sf"/>
</dbReference>
<organism evidence="8 9">
    <name type="scientific">Krasilnikovia cinnamomea</name>
    <dbReference type="NCBI Taxonomy" id="349313"/>
    <lineage>
        <taxon>Bacteria</taxon>
        <taxon>Bacillati</taxon>
        <taxon>Actinomycetota</taxon>
        <taxon>Actinomycetes</taxon>
        <taxon>Micromonosporales</taxon>
        <taxon>Micromonosporaceae</taxon>
        <taxon>Krasilnikovia</taxon>
    </lineage>
</organism>
<keyword evidence="5" id="KW-0175">Coiled coil</keyword>
<evidence type="ECO:0000256" key="2">
    <source>
        <dbReference type="ARBA" id="ARBA00022670"/>
    </source>
</evidence>
<keyword evidence="9" id="KW-1185">Reference proteome</keyword>
<dbReference type="GO" id="GO:0008234">
    <property type="term" value="F:cysteine-type peptidase activity"/>
    <property type="evidence" value="ECO:0007669"/>
    <property type="project" value="UniProtKB-KW"/>
</dbReference>
<keyword evidence="3" id="KW-0378">Hydrolase</keyword>
<dbReference type="Proteomes" id="UP000292564">
    <property type="component" value="Unassembled WGS sequence"/>
</dbReference>
<name>A0A4Q7ZM50_9ACTN</name>
<feature type="coiled-coil region" evidence="5">
    <location>
        <begin position="250"/>
        <end position="284"/>
    </location>
</feature>
<sequence>MNLWGDGSGGLTTDADGEQMTADTQYAAGQPRRARHRPRTLAYSAVTAAAIAALFQPLPAFAAPGTPAPSVPAAPAFPGGPAAVPDAGSRPIPLGTLALPGQVTPTTAATTSPTPGVPVNPLLAKIEKRRADIATLGDQLIKLGEERDIARQQAAAADQKVTRTQATLVVAQQDAATAAENAIRDAAALPPGALGSGLQDLDSLAQIERGDSPGEQIAARQLVIAQEAQQIALDEQQVATTRATEVTGRYDRLNADIAKKQAALQKLEQQNADALNQAEALESAADARLGAGYLSGADSGRGADPRAVAAVRFALAQRGDPYVWSEEGPDEYDCSGLMYAAYRSSAAGQFPLARVSRDQYWQTRNKVVDRYSLLPGDLLFFSNTSSWTGIHHVAMYAGDGMMVEAPRTGLTVRLVPVRWTRLFQATRVYGSVDGPTEGPDLSSPAPKPKPAKTQPPRPTSKPTTTKPTTKPTTTKPSTPATPDPDPTSSTPSTEPSTPTDTPPSSSAAAEGAPPNGTSGSANSSGGTGSIGSSAENTSGSRSGAASSSASSDASDGE</sequence>
<comment type="caution">
    <text evidence="8">The sequence shown here is derived from an EMBL/GenBank/DDBJ whole genome shotgun (WGS) entry which is preliminary data.</text>
</comment>
<dbReference type="PANTHER" id="PTHR47359">
    <property type="entry name" value="PEPTIDOGLYCAN DL-ENDOPEPTIDASE CWLO"/>
    <property type="match status" value="1"/>
</dbReference>
<feature type="compositionally biased region" description="Low complexity" evidence="6">
    <location>
        <begin position="460"/>
        <end position="478"/>
    </location>
</feature>
<feature type="region of interest" description="Disordered" evidence="6">
    <location>
        <begin position="430"/>
        <end position="557"/>
    </location>
</feature>
<evidence type="ECO:0000256" key="4">
    <source>
        <dbReference type="ARBA" id="ARBA00022807"/>
    </source>
</evidence>
<dbReference type="GO" id="GO:0006508">
    <property type="term" value="P:proteolysis"/>
    <property type="evidence" value="ECO:0007669"/>
    <property type="project" value="UniProtKB-KW"/>
</dbReference>
<evidence type="ECO:0000256" key="6">
    <source>
        <dbReference type="SAM" id="MobiDB-lite"/>
    </source>
</evidence>
<dbReference type="Gene3D" id="3.90.1720.10">
    <property type="entry name" value="endopeptidase domain like (from Nostoc punctiforme)"/>
    <property type="match status" value="1"/>
</dbReference>